<reference evidence="1 2" key="1">
    <citation type="submission" date="2015-07" db="EMBL/GenBank/DDBJ databases">
        <title>The draft genome sequence of Leadbetterella sp. JN14-9.</title>
        <authorList>
            <person name="Liu Y."/>
            <person name="Du J."/>
            <person name="Shao Z."/>
        </authorList>
    </citation>
    <scope>NUCLEOTIDE SEQUENCE [LARGE SCALE GENOMIC DNA]</scope>
    <source>
        <strain evidence="1 2">JN14-9</strain>
    </source>
</reference>
<evidence type="ECO:0000313" key="1">
    <source>
        <dbReference type="EMBL" id="KPM48205.1"/>
    </source>
</evidence>
<dbReference type="STRING" id="1605367.AFM12_05955"/>
<sequence>MLLLSITISAQRPDRKADIWFFGDGVPLQFRGGQNPAVISGNNMTSRSSSSIISDKNGNLVMYSNGQKVWNNLGAVIEGADNLVPSNDPKYPGLIIPIPENKGQYYVLAVDDSQGSSSPNVISFPIYISKIDMQANGGLGKLVEQSLPLWPETSFGMTTVKHCNNVDYWLIIHKGDTNGFLVYLIDKDGIHKDEVSEYKLGTTFVGSSQGLQQEILSSEDGSVLAITKPIEPEGGFLETFAFDNSSGEITQKLATIRNLGQIKGMAISPDGKLVYISRFIGRTPSSFDTDAFQDNYEVRQFKTTEDPAYDKTIFTDGFVGKNGNTPMIESGSFGNLKLGPDAKIYMAHKDTTKLSVIHLPNEEGINCNFEEYGLDLGNRKSGTQLPATISPDYKAVDAKLVFQGEKGVCRPILKVEADGFSDAQTTYAWYIGDSLLNVQKKETLKTVGPGNYSAIIKDACHEIKTNVQIITTGGDVPPPRKDTLITSCAFVELERFRVNGQNLKWYNDEALTTLISQENDFDIPLDYNVPQTHSFYLTQTQNGCESEAAKITFQVIDNTPIEFVDSLLKECFTGNNGIKPELVYDFPGELVWYKDGQLFSNEDSPLIFTYGNYTVKRADNRCEAEDSILIEDGCLKLFLPTAFSPNGDGLNEEFKIFGKGFFEIDFELIDRNNQILKEIDNAIFDSDEMTLWDGTIDKEPAPSGLYFYVLKIRNQVDKTVPEEIRTGNITLTR</sequence>
<dbReference type="PATRIC" id="fig|1605367.3.peg.2552"/>
<dbReference type="InterPro" id="IPR026341">
    <property type="entry name" value="T9SS_type_B"/>
</dbReference>
<name>A0A0P7C0T8_9BACT</name>
<dbReference type="Proteomes" id="UP000050454">
    <property type="component" value="Unassembled WGS sequence"/>
</dbReference>
<protein>
    <recommendedName>
        <fullName evidence="3">Ig-like domain-containing protein</fullName>
    </recommendedName>
</protein>
<accession>A0A0P7C0T8</accession>
<dbReference type="NCBIfam" id="TIGR04131">
    <property type="entry name" value="Bac_Flav_CTERM"/>
    <property type="match status" value="1"/>
</dbReference>
<dbReference type="InterPro" id="IPR011045">
    <property type="entry name" value="N2O_reductase_N"/>
</dbReference>
<dbReference type="AlphaFoldDB" id="A0A0P7C0T8"/>
<comment type="caution">
    <text evidence="1">The sequence shown here is derived from an EMBL/GenBank/DDBJ whole genome shotgun (WGS) entry which is preliminary data.</text>
</comment>
<proteinExistence type="predicted"/>
<evidence type="ECO:0000313" key="2">
    <source>
        <dbReference type="Proteomes" id="UP000050454"/>
    </source>
</evidence>
<organism evidence="1 2">
    <name type="scientific">Jiulongibacter sediminis</name>
    <dbReference type="NCBI Taxonomy" id="1605367"/>
    <lineage>
        <taxon>Bacteria</taxon>
        <taxon>Pseudomonadati</taxon>
        <taxon>Bacteroidota</taxon>
        <taxon>Cytophagia</taxon>
        <taxon>Cytophagales</taxon>
        <taxon>Leadbetterellaceae</taxon>
        <taxon>Jiulongibacter</taxon>
    </lineage>
</organism>
<dbReference type="EMBL" id="LGTQ01000006">
    <property type="protein sequence ID" value="KPM48205.1"/>
    <property type="molecule type" value="Genomic_DNA"/>
</dbReference>
<keyword evidence="2" id="KW-1185">Reference proteome</keyword>
<dbReference type="SUPFAM" id="SSF50974">
    <property type="entry name" value="Nitrous oxide reductase, N-terminal domain"/>
    <property type="match status" value="1"/>
</dbReference>
<evidence type="ECO:0008006" key="3">
    <source>
        <dbReference type="Google" id="ProtNLM"/>
    </source>
</evidence>
<gene>
    <name evidence="1" type="ORF">AFM12_05955</name>
</gene>
<dbReference type="Pfam" id="PF13585">
    <property type="entry name" value="CHU_C"/>
    <property type="match status" value="1"/>
</dbReference>